<dbReference type="AlphaFoldDB" id="A0AAE3FG80"/>
<dbReference type="PANTHER" id="PTHR43692">
    <property type="entry name" value="UDP-N-ACETYLMURAMOYLALANINE--D-GLUTAMATE LIGASE"/>
    <property type="match status" value="1"/>
</dbReference>
<dbReference type="SUPFAM" id="SSF53244">
    <property type="entry name" value="MurD-like peptide ligases, peptide-binding domain"/>
    <property type="match status" value="1"/>
</dbReference>
<dbReference type="InterPro" id="IPR004101">
    <property type="entry name" value="Mur_ligase_C"/>
</dbReference>
<dbReference type="Pfam" id="PF08245">
    <property type="entry name" value="Mur_ligase_M"/>
    <property type="match status" value="1"/>
</dbReference>
<dbReference type="EC" id="6.3.2.9" evidence="7 8"/>
<proteinExistence type="inferred from homology"/>
<keyword evidence="3 7" id="KW-0963">Cytoplasm</keyword>
<comment type="subcellular location">
    <subcellularLocation>
        <location evidence="1 7 8">Cytoplasm</location>
    </subcellularLocation>
</comment>
<dbReference type="InterPro" id="IPR005762">
    <property type="entry name" value="MurD"/>
</dbReference>
<organism evidence="11 12">
    <name type="scientific">Candidatus Colimorpha enterica</name>
    <dbReference type="NCBI Taxonomy" id="3083063"/>
    <lineage>
        <taxon>Bacteria</taxon>
        <taxon>Pseudomonadati</taxon>
        <taxon>Bacteroidota</taxon>
        <taxon>Bacteroidia</taxon>
        <taxon>Bacteroidales</taxon>
        <taxon>Candidatus Colimorpha</taxon>
    </lineage>
</organism>
<name>A0AAE3FG80_9BACT</name>
<dbReference type="InterPro" id="IPR013221">
    <property type="entry name" value="Mur_ligase_cen"/>
</dbReference>
<keyword evidence="5 7" id="KW-0547">Nucleotide-binding</keyword>
<keyword evidence="7 8" id="KW-0573">Peptidoglycan synthesis</keyword>
<feature type="domain" description="Mur ligase central" evidence="10">
    <location>
        <begin position="113"/>
        <end position="284"/>
    </location>
</feature>
<dbReference type="GO" id="GO:0005737">
    <property type="term" value="C:cytoplasm"/>
    <property type="evidence" value="ECO:0007669"/>
    <property type="project" value="UniProtKB-SubCell"/>
</dbReference>
<dbReference type="Pfam" id="PF02875">
    <property type="entry name" value="Mur_ligase_C"/>
    <property type="match status" value="1"/>
</dbReference>
<keyword evidence="7 8" id="KW-0132">Cell division</keyword>
<evidence type="ECO:0000259" key="10">
    <source>
        <dbReference type="Pfam" id="PF08245"/>
    </source>
</evidence>
<dbReference type="GO" id="GO:0008360">
    <property type="term" value="P:regulation of cell shape"/>
    <property type="evidence" value="ECO:0007669"/>
    <property type="project" value="UniProtKB-KW"/>
</dbReference>
<dbReference type="GO" id="GO:0051301">
    <property type="term" value="P:cell division"/>
    <property type="evidence" value="ECO:0007669"/>
    <property type="project" value="UniProtKB-KW"/>
</dbReference>
<dbReference type="Gene3D" id="3.40.50.720">
    <property type="entry name" value="NAD(P)-binding Rossmann-like Domain"/>
    <property type="match status" value="1"/>
</dbReference>
<dbReference type="GO" id="GO:0005524">
    <property type="term" value="F:ATP binding"/>
    <property type="evidence" value="ECO:0007669"/>
    <property type="project" value="UniProtKB-UniRule"/>
</dbReference>
<comment type="pathway">
    <text evidence="2 7 8">Cell wall biogenesis; peptidoglycan biosynthesis.</text>
</comment>
<evidence type="ECO:0000256" key="6">
    <source>
        <dbReference type="ARBA" id="ARBA00022840"/>
    </source>
</evidence>
<evidence type="ECO:0000256" key="2">
    <source>
        <dbReference type="ARBA" id="ARBA00004752"/>
    </source>
</evidence>
<dbReference type="SUPFAM" id="SSF53623">
    <property type="entry name" value="MurD-like peptide ligases, catalytic domain"/>
    <property type="match status" value="1"/>
</dbReference>
<reference evidence="11 12" key="1">
    <citation type="submission" date="2022-03" db="EMBL/GenBank/DDBJ databases">
        <title>Metagenome-assembled genomes from swine fecal metagenomes.</title>
        <authorList>
            <person name="Holman D.B."/>
            <person name="Kommadath A."/>
        </authorList>
    </citation>
    <scope>NUCLEOTIDE SEQUENCE [LARGE SCALE GENOMIC DNA]</scope>
    <source>
        <strain evidence="11">SUG147</strain>
    </source>
</reference>
<keyword evidence="6 7" id="KW-0067">ATP-binding</keyword>
<dbReference type="Proteomes" id="UP001139365">
    <property type="component" value="Unassembled WGS sequence"/>
</dbReference>
<protein>
    <recommendedName>
        <fullName evidence="7 8">UDP-N-acetylmuramoylalanine--D-glutamate ligase</fullName>
        <ecNumber evidence="7 8">6.3.2.9</ecNumber>
    </recommendedName>
    <alternativeName>
        <fullName evidence="7">D-glutamic acid-adding enzyme</fullName>
    </alternativeName>
    <alternativeName>
        <fullName evidence="7">UDP-N-acetylmuramoyl-L-alanyl-D-glutamate synthetase</fullName>
    </alternativeName>
</protein>
<dbReference type="Pfam" id="PF21799">
    <property type="entry name" value="MurD-like_N"/>
    <property type="match status" value="1"/>
</dbReference>
<keyword evidence="4 7" id="KW-0436">Ligase</keyword>
<dbReference type="HAMAP" id="MF_00639">
    <property type="entry name" value="MurD"/>
    <property type="match status" value="1"/>
</dbReference>
<accession>A0AAE3FG80</accession>
<dbReference type="Gene3D" id="3.90.190.20">
    <property type="entry name" value="Mur ligase, C-terminal domain"/>
    <property type="match status" value="1"/>
</dbReference>
<evidence type="ECO:0000256" key="7">
    <source>
        <dbReference type="HAMAP-Rule" id="MF_00639"/>
    </source>
</evidence>
<dbReference type="InterPro" id="IPR036615">
    <property type="entry name" value="Mur_ligase_C_dom_sf"/>
</dbReference>
<evidence type="ECO:0000256" key="4">
    <source>
        <dbReference type="ARBA" id="ARBA00022598"/>
    </source>
</evidence>
<gene>
    <name evidence="7 11" type="primary">murD</name>
    <name evidence="11" type="ORF">MR241_06150</name>
</gene>
<evidence type="ECO:0000256" key="1">
    <source>
        <dbReference type="ARBA" id="ARBA00004496"/>
    </source>
</evidence>
<feature type="domain" description="Mur ligase C-terminal" evidence="9">
    <location>
        <begin position="306"/>
        <end position="425"/>
    </location>
</feature>
<sequence>MKNFSNKRISVIGLGISNTPLIQWLLDRGAIITARDRKAFDLLPERVKAFSENGVKFICGDNYLENIDDEIIFKSPGIRYDVPGIADAVKNGAELTSEMELFFELCPGKIIGVTGSDGKTTTTTLIYKCLAEEYGEDKVFVGGNIGKPLLPELDKMSPETFAVVELSSFQLQTMKASPDISIITNISPNHLDYHRGMEEYIRAKENIFLHAKPGSVAVLNGVNPVTKELGKDVPTGTEVRYFLDGIADVKDGYITYDGKPVLAASDILIPGRHNIENYTGVICALHGLVSDETVRKIAKTFGGVEHRIELVRTLDGVKYYNSSIDSSPTRTTAALNSFPGRVIVICGGYDKHIPFEPLAKPLCEKAKAVVLTGATAGKIKAALTSYPGYTPGSPEIAEEPDFEKAVLAAKSLAKPGDTVILSPACASFDAFPNFEVRGNRFKSIVNGF</sequence>
<evidence type="ECO:0000256" key="8">
    <source>
        <dbReference type="RuleBase" id="RU003664"/>
    </source>
</evidence>
<evidence type="ECO:0000313" key="12">
    <source>
        <dbReference type="Proteomes" id="UP001139365"/>
    </source>
</evidence>
<feature type="binding site" evidence="7">
    <location>
        <begin position="115"/>
        <end position="121"/>
    </location>
    <ligand>
        <name>ATP</name>
        <dbReference type="ChEBI" id="CHEBI:30616"/>
    </ligand>
</feature>
<dbReference type="GO" id="GO:0009252">
    <property type="term" value="P:peptidoglycan biosynthetic process"/>
    <property type="evidence" value="ECO:0007669"/>
    <property type="project" value="UniProtKB-UniRule"/>
</dbReference>
<keyword evidence="7 8" id="KW-0961">Cell wall biogenesis/degradation</keyword>
<dbReference type="GO" id="GO:0071555">
    <property type="term" value="P:cell wall organization"/>
    <property type="evidence" value="ECO:0007669"/>
    <property type="project" value="UniProtKB-KW"/>
</dbReference>
<evidence type="ECO:0000313" key="11">
    <source>
        <dbReference type="EMBL" id="MCI5755861.1"/>
    </source>
</evidence>
<comment type="caution">
    <text evidence="11">The sequence shown here is derived from an EMBL/GenBank/DDBJ whole genome shotgun (WGS) entry which is preliminary data.</text>
</comment>
<keyword evidence="7 8" id="KW-0131">Cell cycle</keyword>
<dbReference type="EMBL" id="JALEMU010000096">
    <property type="protein sequence ID" value="MCI5755861.1"/>
    <property type="molecule type" value="Genomic_DNA"/>
</dbReference>
<keyword evidence="7 8" id="KW-0133">Cell shape</keyword>
<evidence type="ECO:0000256" key="3">
    <source>
        <dbReference type="ARBA" id="ARBA00022490"/>
    </source>
</evidence>
<dbReference type="PANTHER" id="PTHR43692:SF1">
    <property type="entry name" value="UDP-N-ACETYLMURAMOYLALANINE--D-GLUTAMATE LIGASE"/>
    <property type="match status" value="1"/>
</dbReference>
<dbReference type="SUPFAM" id="SSF51984">
    <property type="entry name" value="MurCD N-terminal domain"/>
    <property type="match status" value="1"/>
</dbReference>
<comment type="function">
    <text evidence="7 8">Cell wall formation. Catalyzes the addition of glutamate to the nucleotide precursor UDP-N-acetylmuramoyl-L-alanine (UMA).</text>
</comment>
<dbReference type="Gene3D" id="3.40.1190.10">
    <property type="entry name" value="Mur-like, catalytic domain"/>
    <property type="match status" value="1"/>
</dbReference>
<comment type="similarity">
    <text evidence="7">Belongs to the MurCDEF family.</text>
</comment>
<evidence type="ECO:0000256" key="5">
    <source>
        <dbReference type="ARBA" id="ARBA00022741"/>
    </source>
</evidence>
<dbReference type="NCBIfam" id="TIGR01087">
    <property type="entry name" value="murD"/>
    <property type="match status" value="1"/>
</dbReference>
<comment type="catalytic activity">
    <reaction evidence="7 8">
        <text>UDP-N-acetyl-alpha-D-muramoyl-L-alanine + D-glutamate + ATP = UDP-N-acetyl-alpha-D-muramoyl-L-alanyl-D-glutamate + ADP + phosphate + H(+)</text>
        <dbReference type="Rhea" id="RHEA:16429"/>
        <dbReference type="ChEBI" id="CHEBI:15378"/>
        <dbReference type="ChEBI" id="CHEBI:29986"/>
        <dbReference type="ChEBI" id="CHEBI:30616"/>
        <dbReference type="ChEBI" id="CHEBI:43474"/>
        <dbReference type="ChEBI" id="CHEBI:83898"/>
        <dbReference type="ChEBI" id="CHEBI:83900"/>
        <dbReference type="ChEBI" id="CHEBI:456216"/>
        <dbReference type="EC" id="6.3.2.9"/>
    </reaction>
</comment>
<dbReference type="InterPro" id="IPR036565">
    <property type="entry name" value="Mur-like_cat_sf"/>
</dbReference>
<dbReference type="GO" id="GO:0008764">
    <property type="term" value="F:UDP-N-acetylmuramoylalanine-D-glutamate ligase activity"/>
    <property type="evidence" value="ECO:0007669"/>
    <property type="project" value="UniProtKB-UniRule"/>
</dbReference>
<evidence type="ECO:0000259" key="9">
    <source>
        <dbReference type="Pfam" id="PF02875"/>
    </source>
</evidence>